<accession>E9GPW1</accession>
<dbReference type="Gene3D" id="3.80.10.10">
    <property type="entry name" value="Ribonuclease Inhibitor"/>
    <property type="match status" value="1"/>
</dbReference>
<evidence type="ECO:0000313" key="4">
    <source>
        <dbReference type="Proteomes" id="UP000000305"/>
    </source>
</evidence>
<dbReference type="InterPro" id="IPR001611">
    <property type="entry name" value="Leu-rich_rpt"/>
</dbReference>
<evidence type="ECO:0000313" key="3">
    <source>
        <dbReference type="EMBL" id="EFX78451.1"/>
    </source>
</evidence>
<dbReference type="Pfam" id="PF12799">
    <property type="entry name" value="LRR_4"/>
    <property type="match status" value="1"/>
</dbReference>
<dbReference type="HOGENOM" id="CLU_516075_0_0_1"/>
<dbReference type="InterPro" id="IPR025875">
    <property type="entry name" value="Leu-rich_rpt_4"/>
</dbReference>
<evidence type="ECO:0000256" key="2">
    <source>
        <dbReference type="ARBA" id="ARBA00022737"/>
    </source>
</evidence>
<dbReference type="GO" id="GO:0005737">
    <property type="term" value="C:cytoplasm"/>
    <property type="evidence" value="ECO:0000318"/>
    <property type="project" value="GO_Central"/>
</dbReference>
<reference evidence="3 4" key="1">
    <citation type="journal article" date="2011" name="Science">
        <title>The ecoresponsive genome of Daphnia pulex.</title>
        <authorList>
            <person name="Colbourne J.K."/>
            <person name="Pfrender M.E."/>
            <person name="Gilbert D."/>
            <person name="Thomas W.K."/>
            <person name="Tucker A."/>
            <person name="Oakley T.H."/>
            <person name="Tokishita S."/>
            <person name="Aerts A."/>
            <person name="Arnold G.J."/>
            <person name="Basu M.K."/>
            <person name="Bauer D.J."/>
            <person name="Caceres C.E."/>
            <person name="Carmel L."/>
            <person name="Casola C."/>
            <person name="Choi J.H."/>
            <person name="Detter J.C."/>
            <person name="Dong Q."/>
            <person name="Dusheyko S."/>
            <person name="Eads B.D."/>
            <person name="Frohlich T."/>
            <person name="Geiler-Samerotte K.A."/>
            <person name="Gerlach D."/>
            <person name="Hatcher P."/>
            <person name="Jogdeo S."/>
            <person name="Krijgsveld J."/>
            <person name="Kriventseva E.V."/>
            <person name="Kultz D."/>
            <person name="Laforsch C."/>
            <person name="Lindquist E."/>
            <person name="Lopez J."/>
            <person name="Manak J.R."/>
            <person name="Muller J."/>
            <person name="Pangilinan J."/>
            <person name="Patwardhan R.P."/>
            <person name="Pitluck S."/>
            <person name="Pritham E.J."/>
            <person name="Rechtsteiner A."/>
            <person name="Rho M."/>
            <person name="Rogozin I.B."/>
            <person name="Sakarya O."/>
            <person name="Salamov A."/>
            <person name="Schaack S."/>
            <person name="Shapiro H."/>
            <person name="Shiga Y."/>
            <person name="Skalitzky C."/>
            <person name="Smith Z."/>
            <person name="Souvorov A."/>
            <person name="Sung W."/>
            <person name="Tang Z."/>
            <person name="Tsuchiya D."/>
            <person name="Tu H."/>
            <person name="Vos H."/>
            <person name="Wang M."/>
            <person name="Wolf Y.I."/>
            <person name="Yamagata H."/>
            <person name="Yamada T."/>
            <person name="Ye Y."/>
            <person name="Shaw J.R."/>
            <person name="Andrews J."/>
            <person name="Crease T.J."/>
            <person name="Tang H."/>
            <person name="Lucas S.M."/>
            <person name="Robertson H.M."/>
            <person name="Bork P."/>
            <person name="Koonin E.V."/>
            <person name="Zdobnov E.M."/>
            <person name="Grigoriev I.V."/>
            <person name="Lynch M."/>
            <person name="Boore J.L."/>
        </authorList>
    </citation>
    <scope>NUCLEOTIDE SEQUENCE [LARGE SCALE GENOMIC DNA]</scope>
</reference>
<dbReference type="Proteomes" id="UP000000305">
    <property type="component" value="Unassembled WGS sequence"/>
</dbReference>
<name>E9GPW1_DAPPU</name>
<dbReference type="InParanoid" id="E9GPW1"/>
<keyword evidence="1" id="KW-0433">Leucine-rich repeat</keyword>
<proteinExistence type="predicted"/>
<dbReference type="EMBL" id="GL732557">
    <property type="protein sequence ID" value="EFX78451.1"/>
    <property type="molecule type" value="Genomic_DNA"/>
</dbReference>
<dbReference type="OrthoDB" id="10252328at2759"/>
<dbReference type="AlphaFoldDB" id="E9GPW1"/>
<organism evidence="3 4">
    <name type="scientific">Daphnia pulex</name>
    <name type="common">Water flea</name>
    <dbReference type="NCBI Taxonomy" id="6669"/>
    <lineage>
        <taxon>Eukaryota</taxon>
        <taxon>Metazoa</taxon>
        <taxon>Ecdysozoa</taxon>
        <taxon>Arthropoda</taxon>
        <taxon>Crustacea</taxon>
        <taxon>Branchiopoda</taxon>
        <taxon>Diplostraca</taxon>
        <taxon>Cladocera</taxon>
        <taxon>Anomopoda</taxon>
        <taxon>Daphniidae</taxon>
        <taxon>Daphnia</taxon>
    </lineage>
</organism>
<keyword evidence="4" id="KW-1185">Reference proteome</keyword>
<dbReference type="PANTHER" id="PTHR48051">
    <property type="match status" value="1"/>
</dbReference>
<dbReference type="eggNOG" id="KOG0619">
    <property type="taxonomic scope" value="Eukaryota"/>
</dbReference>
<dbReference type="SUPFAM" id="SSF52058">
    <property type="entry name" value="L domain-like"/>
    <property type="match status" value="1"/>
</dbReference>
<evidence type="ECO:0000256" key="1">
    <source>
        <dbReference type="ARBA" id="ARBA00022614"/>
    </source>
</evidence>
<dbReference type="KEGG" id="dpx:DAPPUDRAFT_320450"/>
<dbReference type="eggNOG" id="KOG0192">
    <property type="taxonomic scope" value="Eukaryota"/>
</dbReference>
<dbReference type="PANTHER" id="PTHR48051:SF54">
    <property type="entry name" value="LEUCINE-RICH REPEAT-CONTAINING PROTEIN"/>
    <property type="match status" value="1"/>
</dbReference>
<dbReference type="PROSITE" id="PS51450">
    <property type="entry name" value="LRR"/>
    <property type="match status" value="3"/>
</dbReference>
<protein>
    <submittedName>
        <fullName evidence="3">Uncharacterized protein</fullName>
    </submittedName>
</protein>
<dbReference type="Gene3D" id="1.10.10.2200">
    <property type="match status" value="1"/>
</dbReference>
<keyword evidence="2" id="KW-0677">Repeat</keyword>
<dbReference type="InterPro" id="IPR032675">
    <property type="entry name" value="LRR_dom_sf"/>
</dbReference>
<sequence length="528" mass="59208">MNASFNLLVDLPNFMTESPFDITGSSEVGKLLDLLTPRRTSHGSEKSSISFSDEDSLEDAKMMRSMQLATINLTPQKLTHHSLWSPTVDINETLPADIDSPQSCSQLIHLNLAHNNFSSIPVSLACIAVNLIRLNLSFNKLTDIGPLCNYPHDLKQLDLSLNQIENWPPFSNWDILQLDEPISPLSSLSPFLFSLPTVTCFARNDRNPPKTPVAQVACSHRRHHKLENVCTFILGDNQLTGIHLWFDEGFEDDVDTHVASSHKSKLLFPNLMPQRFSTKMVYASLRRCNSKGSLFLDPQWLCDMLAHVVTIREINHFAPNGIMRLDDLQLVFRSLTSAPTEAQAYVVNLLNKFEVGLTLDSRTLLIPSLLPTEDQTAYGLLGSDVRVKIPVRSRVRASRPRKGPRFNKDFSMPSRPGSAAAAAHGAKLFSAEESVTDDRCEISFQSDIETAIHRLLLLSYVPTGFWSRLITRLLAEDNIVDTLRSYFNVHRHQQWLEAGIVLGEIREIDKIADGDSPEAIIAEMMAEE</sequence>
<gene>
    <name evidence="3" type="ORF">DAPPUDRAFT_320450</name>
</gene>
<dbReference type="InterPro" id="IPR050216">
    <property type="entry name" value="LRR_domain-containing"/>
</dbReference>
<dbReference type="STRING" id="6669.E9GPW1"/>